<keyword evidence="6" id="KW-1185">Reference proteome</keyword>
<dbReference type="InterPro" id="IPR036322">
    <property type="entry name" value="WD40_repeat_dom_sf"/>
</dbReference>
<dbReference type="GeneID" id="62162609"/>
<evidence type="ECO:0000256" key="1">
    <source>
        <dbReference type="ARBA" id="ARBA00009422"/>
    </source>
</evidence>
<feature type="domain" description="Vacuolar protein sorting-associated protein 8 central" evidence="3">
    <location>
        <begin position="703"/>
        <end position="905"/>
    </location>
</feature>
<dbReference type="InterPro" id="IPR059070">
    <property type="entry name" value="TPR_VPS8_2"/>
</dbReference>
<dbReference type="Proteomes" id="UP000781932">
    <property type="component" value="Unassembled WGS sequence"/>
</dbReference>
<gene>
    <name evidence="5" type="ORF">CkaCkLH20_06818</name>
</gene>
<evidence type="ECO:0008006" key="7">
    <source>
        <dbReference type="Google" id="ProtNLM"/>
    </source>
</evidence>
<evidence type="ECO:0000313" key="5">
    <source>
        <dbReference type="EMBL" id="KAF9875886.1"/>
    </source>
</evidence>
<dbReference type="Pfam" id="PF23410">
    <property type="entry name" value="Beta-prop_VPS8"/>
    <property type="match status" value="1"/>
</dbReference>
<feature type="domain" description="VPS8-like TPR-like repeats" evidence="4">
    <location>
        <begin position="1244"/>
        <end position="1445"/>
    </location>
</feature>
<dbReference type="RefSeq" id="XP_038745347.1">
    <property type="nucleotide sequence ID" value="XM_038889535.1"/>
</dbReference>
<dbReference type="SUPFAM" id="SSF50978">
    <property type="entry name" value="WD40 repeat-like"/>
    <property type="match status" value="1"/>
</dbReference>
<dbReference type="Pfam" id="PF12816">
    <property type="entry name" value="TPR_Vps8"/>
    <property type="match status" value="1"/>
</dbReference>
<proteinExistence type="inferred from homology"/>
<evidence type="ECO:0000256" key="2">
    <source>
        <dbReference type="SAM" id="MobiDB-lite"/>
    </source>
</evidence>
<dbReference type="InterPro" id="IPR015943">
    <property type="entry name" value="WD40/YVTN_repeat-like_dom_sf"/>
</dbReference>
<dbReference type="EMBL" id="JAATWM020000020">
    <property type="protein sequence ID" value="KAF9875886.1"/>
    <property type="molecule type" value="Genomic_DNA"/>
</dbReference>
<dbReference type="PANTHER" id="PTHR12616:SF8">
    <property type="entry name" value="VACUOLAR PROTEIN SORTING-ASSOCIATED PROTEIN 8 HOMOLOG"/>
    <property type="match status" value="1"/>
</dbReference>
<dbReference type="InterPro" id="IPR025941">
    <property type="entry name" value="Vps8_central_dom"/>
</dbReference>
<evidence type="ECO:0000259" key="3">
    <source>
        <dbReference type="Pfam" id="PF12816"/>
    </source>
</evidence>
<dbReference type="GO" id="GO:0006623">
    <property type="term" value="P:protein targeting to vacuole"/>
    <property type="evidence" value="ECO:0007669"/>
    <property type="project" value="InterPro"/>
</dbReference>
<dbReference type="Gene3D" id="2.130.10.10">
    <property type="entry name" value="YVTN repeat-like/Quinoprotein amine dehydrogenase"/>
    <property type="match status" value="1"/>
</dbReference>
<comment type="caution">
    <text evidence="5">The sequence shown here is derived from an EMBL/GenBank/DDBJ whole genome shotgun (WGS) entry which is preliminary data.</text>
</comment>
<dbReference type="GO" id="GO:0030897">
    <property type="term" value="C:HOPS complex"/>
    <property type="evidence" value="ECO:0007669"/>
    <property type="project" value="TreeGrafter"/>
</dbReference>
<dbReference type="OrthoDB" id="289913at2759"/>
<feature type="region of interest" description="Disordered" evidence="2">
    <location>
        <begin position="1"/>
        <end position="127"/>
    </location>
</feature>
<evidence type="ECO:0000313" key="6">
    <source>
        <dbReference type="Proteomes" id="UP000781932"/>
    </source>
</evidence>
<dbReference type="PANTHER" id="PTHR12616">
    <property type="entry name" value="VACUOLAR PROTEIN SORTING VPS41"/>
    <property type="match status" value="1"/>
</dbReference>
<comment type="similarity">
    <text evidence="1">Belongs to the VPS8 family.</text>
</comment>
<feature type="compositionally biased region" description="Acidic residues" evidence="2">
    <location>
        <begin position="26"/>
        <end position="41"/>
    </location>
</feature>
<feature type="compositionally biased region" description="Basic and acidic residues" evidence="2">
    <location>
        <begin position="1482"/>
        <end position="1500"/>
    </location>
</feature>
<reference evidence="5" key="2">
    <citation type="submission" date="2020-11" db="EMBL/GenBank/DDBJ databases">
        <title>Whole genome sequencing of Colletotrichum sp.</title>
        <authorList>
            <person name="Li H."/>
        </authorList>
    </citation>
    <scope>NUCLEOTIDE SEQUENCE</scope>
    <source>
        <strain evidence="5">CkLH20</strain>
    </source>
</reference>
<dbReference type="GO" id="GO:0005770">
    <property type="term" value="C:late endosome"/>
    <property type="evidence" value="ECO:0007669"/>
    <property type="project" value="TreeGrafter"/>
</dbReference>
<feature type="compositionally biased region" description="Gly residues" evidence="2">
    <location>
        <begin position="1530"/>
        <end position="1543"/>
    </location>
</feature>
<dbReference type="GO" id="GO:0034058">
    <property type="term" value="P:endosomal vesicle fusion"/>
    <property type="evidence" value="ECO:0007669"/>
    <property type="project" value="TreeGrafter"/>
</dbReference>
<reference evidence="5" key="1">
    <citation type="submission" date="2020-03" db="EMBL/GenBank/DDBJ databases">
        <authorList>
            <person name="He L."/>
        </authorList>
    </citation>
    <scope>NUCLEOTIDE SEQUENCE</scope>
    <source>
        <strain evidence="5">CkLH20</strain>
    </source>
</reference>
<accession>A0A9P6I8G2</accession>
<dbReference type="InterPro" id="IPR045111">
    <property type="entry name" value="Vps41/Vps8"/>
</dbReference>
<feature type="region of interest" description="Disordered" evidence="2">
    <location>
        <begin position="1482"/>
        <end position="1558"/>
    </location>
</feature>
<dbReference type="Pfam" id="PF25066">
    <property type="entry name" value="TPR_VPS8_2"/>
    <property type="match status" value="1"/>
</dbReference>
<feature type="compositionally biased region" description="Low complexity" evidence="2">
    <location>
        <begin position="90"/>
        <end position="126"/>
    </location>
</feature>
<protein>
    <recommendedName>
        <fullName evidence="7">Vacuolar protein sorting-associated protein 8-like protein</fullName>
    </recommendedName>
</protein>
<name>A0A9P6I8G2_9PEZI</name>
<sequence length="1608" mass="176717">MADPDDRSSADVQASSDEETVKAEREEDGIVGLLDDEETTTDEASPAIGNGAISNRYRQILREQADDVSEEGSVDAAPKRVGSPIDSLMSVPDDSPSGSVISSPSSSVLPSVASRPGLSSPSPSFRPFDRRFQSRISSASFINSPRSSSPAFLSGHSRSASLSSGLLDRDDTDTPSPPWEVVRWTRLKKLNGQAFSEAGKRNFGTPTCIAVSASIVLGTSKGIILMFDYNQILKTIIGPGTKAVESGAITAIAVSADHTTIAGGHADGSIFTWEAHRASRPFLSIPHLDQSQLQNRTADGHLPGVAVTHLGFLGTRHTALVSADDRGMAFSHLATRGTGSLGRTVKTTRILGRYPNAAPPTGKPLKPSTVLAFSPLPLGNTERATDTMGLTAMLTPYLLVIVSTTPVAQTQHKSARPKDVAHHSAMTGCLAWFPAVKLKVPDPVTGSDISKVKLVYCWSNVLTVLDVDEVPAENKDKPPTLKFKARSRWKCEEAIVAVQWLSRSVLTVLTITQRLIVVEDRSMRMTEGFDLINKFIYHSDLFSKQLHNLVEQLDEDDTSMHGVVADAFYMSFKTYKGKIFLLGFNDVSIGSLSNWADRIIALMENGDYVGAIQLGTSYYTGDADKLTIGLPEDTELRHSMVRDKLMEIMRASLKYAFTHRSEDDAHLRELTETCFAACNSVGDKDFLFDEMYEWYEEASVEGIFLETMEPYILEKSITTVPPTVVKSTVTHYVTKGWESRLEEMIVHMDTMTLDLDQITLLCKQHSLYDALIYVWNQALNDYITPLIDLLTLLVPLMSNGDYMSSGNMDDEIYGVNALKMFPYLSYTLTGRVYPTGETMDDAVASKAKAEIYWFLFSGNSVTWPKGSSRRFLTRPDQHTEPSFPYLRLILKFDAPSFLSAVNEAFEDSFLNDSPEKQVNGGIRGDVPEEQIFGLTVDRQYIVSILLEIMNPADFAAEDTIYLDMFIARNLPKFPQYLLFPGSTLTKVLTGLCNYPGADLAEDAQLSAEYLLSIYQPPDTSELIPMFKKAGFYRILKRQYKVDKQYGKLVQTYFEDPADRDAVFECIGDCLRPHSGLNRRQVQEVLEAIKSNARELLGTNPPEAARVLAAQSVDILQHVLDSAEDAPELQFFYLRTLLEPEKRDGDAPANPDRALIERYVRLMCKYDPSHVSDYIGLVQSVNLRLDVLLPAMEETGVIDAAVVLMAREGQVKDAMDRLVKHLGTLESALQAILTSAQKNTSIDMQSGAEETLRALQKYVHVGIWLCQGQTKSSRKANGVQSKKSKSTTEVLSPDEELWLSLIEAAVQTTRSISSTIESSSSMPNGIAADEAHHEIPDILDKEKLLTLLRSLVQHTFTALLTTTSSPTGAQASNRLLSNAGNNLSFLRILRAFLTRAAASSPNLADLRSVLASIFSAYAYEESILRLSNRLLERSLFVNVKQAVDLRQRGWRPRGSTCEACGRRIWGPGVSGNVFEAWEEKQARDEQLRTEKKAQIASTDKRGKGKASPDSEASQAVYDSKGKGKAAAGVPGPVGGEAGGGGAGAEGDADGQRDAVGRPGEQPLGPLVVLACRHIYHQSCLDAYQARLDVEGQTRRIESHAREYRCPIDG</sequence>
<evidence type="ECO:0000259" key="4">
    <source>
        <dbReference type="Pfam" id="PF25066"/>
    </source>
</evidence>
<organism evidence="5 6">
    <name type="scientific">Colletotrichum karsti</name>
    <dbReference type="NCBI Taxonomy" id="1095194"/>
    <lineage>
        <taxon>Eukaryota</taxon>
        <taxon>Fungi</taxon>
        <taxon>Dikarya</taxon>
        <taxon>Ascomycota</taxon>
        <taxon>Pezizomycotina</taxon>
        <taxon>Sordariomycetes</taxon>
        <taxon>Hypocreomycetidae</taxon>
        <taxon>Glomerellales</taxon>
        <taxon>Glomerellaceae</taxon>
        <taxon>Colletotrichum</taxon>
        <taxon>Colletotrichum boninense species complex</taxon>
    </lineage>
</organism>